<keyword evidence="6" id="KW-0597">Phosphoprotein</keyword>
<evidence type="ECO:0000256" key="6">
    <source>
        <dbReference type="ARBA" id="ARBA00022553"/>
    </source>
</evidence>
<dbReference type="GO" id="GO:0006508">
    <property type="term" value="P:proteolysis"/>
    <property type="evidence" value="ECO:0007669"/>
    <property type="project" value="UniProtKB-KW"/>
</dbReference>
<evidence type="ECO:0000256" key="12">
    <source>
        <dbReference type="ARBA" id="ARBA00023034"/>
    </source>
</evidence>
<protein>
    <recommendedName>
        <fullName evidence="17">Syntaxin-16</fullName>
    </recommendedName>
</protein>
<dbReference type="Pfam" id="PF05739">
    <property type="entry name" value="SNARE"/>
    <property type="match status" value="1"/>
</dbReference>
<dbReference type="GO" id="GO:0070006">
    <property type="term" value="F:metalloaminopeptidase activity"/>
    <property type="evidence" value="ECO:0007669"/>
    <property type="project" value="InterPro"/>
</dbReference>
<evidence type="ECO:0000256" key="10">
    <source>
        <dbReference type="ARBA" id="ARBA00022927"/>
    </source>
</evidence>
<dbReference type="Pfam" id="PF00883">
    <property type="entry name" value="Peptidase_M17"/>
    <property type="match status" value="1"/>
</dbReference>
<comment type="function">
    <text evidence="15">SNARE involved in vesicular transport from the late endosomes to the trans-Golgi network.</text>
</comment>
<keyword evidence="8 19" id="KW-0812">Transmembrane</keyword>
<comment type="subunit">
    <text evidence="16">Interacts with GCC2. Interacts with BAIAP3; this interaction is increased in the presence of calcium.</text>
</comment>
<evidence type="ECO:0000256" key="5">
    <source>
        <dbReference type="ARBA" id="ARBA00022448"/>
    </source>
</evidence>
<evidence type="ECO:0000256" key="18">
    <source>
        <dbReference type="SAM" id="MobiDB-lite"/>
    </source>
</evidence>
<dbReference type="PRINTS" id="PR00481">
    <property type="entry name" value="LAMNOPPTDASE"/>
</dbReference>
<dbReference type="Proteomes" id="UP001221898">
    <property type="component" value="Unassembled WGS sequence"/>
</dbReference>
<evidence type="ECO:0000256" key="17">
    <source>
        <dbReference type="ARBA" id="ARBA00069803"/>
    </source>
</evidence>
<dbReference type="GO" id="GO:0016192">
    <property type="term" value="P:vesicle-mediated transport"/>
    <property type="evidence" value="ECO:0007669"/>
    <property type="project" value="InterPro"/>
</dbReference>
<evidence type="ECO:0000256" key="8">
    <source>
        <dbReference type="ARBA" id="ARBA00022692"/>
    </source>
</evidence>
<proteinExistence type="inferred from homology"/>
<keyword evidence="5" id="KW-0813">Transport</keyword>
<comment type="subcellular location">
    <subcellularLocation>
        <location evidence="1">Golgi apparatus membrane</location>
        <topology evidence="1">Single-pass type IV membrane protein</topology>
    </subcellularLocation>
</comment>
<name>A0AAD7SE45_9TELE</name>
<dbReference type="PANTHER" id="PTHR11963:SF4">
    <property type="entry name" value="AMINOPEPTIDASE NPEPL1-RELATED"/>
    <property type="match status" value="1"/>
</dbReference>
<keyword evidence="22" id="KW-1185">Reference proteome</keyword>
<evidence type="ECO:0000256" key="3">
    <source>
        <dbReference type="ARBA" id="ARBA00009528"/>
    </source>
</evidence>
<feature type="region of interest" description="Disordered" evidence="18">
    <location>
        <begin position="930"/>
        <end position="956"/>
    </location>
</feature>
<keyword evidence="7" id="KW-0645">Protease</keyword>
<comment type="caution">
    <text evidence="21">The sequence shown here is derived from an EMBL/GenBank/DDBJ whole genome shotgun (WGS) entry which is preliminary data.</text>
</comment>
<dbReference type="SUPFAM" id="SSF53187">
    <property type="entry name" value="Zn-dependent exopeptidases"/>
    <property type="match status" value="1"/>
</dbReference>
<evidence type="ECO:0000256" key="14">
    <source>
        <dbReference type="ARBA" id="ARBA00023136"/>
    </source>
</evidence>
<dbReference type="CDD" id="cd00433">
    <property type="entry name" value="Peptidase_M17"/>
    <property type="match status" value="1"/>
</dbReference>
<dbReference type="GO" id="GO:0030145">
    <property type="term" value="F:manganese ion binding"/>
    <property type="evidence" value="ECO:0007669"/>
    <property type="project" value="InterPro"/>
</dbReference>
<evidence type="ECO:0000259" key="20">
    <source>
        <dbReference type="PROSITE" id="PS50192"/>
    </source>
</evidence>
<dbReference type="Gene3D" id="3.40.630.10">
    <property type="entry name" value="Zn peptidases"/>
    <property type="match status" value="1"/>
</dbReference>
<dbReference type="SUPFAM" id="SSF47661">
    <property type="entry name" value="t-snare proteins"/>
    <property type="match status" value="1"/>
</dbReference>
<dbReference type="PROSITE" id="PS00914">
    <property type="entry name" value="SYNTAXIN"/>
    <property type="match status" value="1"/>
</dbReference>
<evidence type="ECO:0000256" key="4">
    <source>
        <dbReference type="ARBA" id="ARBA00022438"/>
    </source>
</evidence>
<comment type="similarity">
    <text evidence="3">Belongs to the peptidase M17 family.</text>
</comment>
<dbReference type="InterPro" id="IPR041417">
    <property type="entry name" value="NPEPL1_N"/>
</dbReference>
<dbReference type="GO" id="GO:0006886">
    <property type="term" value="P:intracellular protein transport"/>
    <property type="evidence" value="ECO:0007669"/>
    <property type="project" value="InterPro"/>
</dbReference>
<keyword evidence="9" id="KW-0378">Hydrolase</keyword>
<dbReference type="Pfam" id="PF18295">
    <property type="entry name" value="Pdase_M17_N2"/>
    <property type="match status" value="1"/>
</dbReference>
<evidence type="ECO:0000256" key="13">
    <source>
        <dbReference type="ARBA" id="ARBA00023054"/>
    </source>
</evidence>
<feature type="transmembrane region" description="Helical" evidence="19">
    <location>
        <begin position="262"/>
        <end position="281"/>
    </location>
</feature>
<evidence type="ECO:0000313" key="21">
    <source>
        <dbReference type="EMBL" id="KAJ8400810.1"/>
    </source>
</evidence>
<dbReference type="AlphaFoldDB" id="A0AAD7SE45"/>
<keyword evidence="14 19" id="KW-0472">Membrane</keyword>
<dbReference type="InterPro" id="IPR010989">
    <property type="entry name" value="SNARE"/>
</dbReference>
<keyword evidence="12" id="KW-0333">Golgi apparatus</keyword>
<keyword evidence="11 19" id="KW-1133">Transmembrane helix</keyword>
<dbReference type="SMART" id="SM00397">
    <property type="entry name" value="t_SNARE"/>
    <property type="match status" value="1"/>
</dbReference>
<evidence type="ECO:0000313" key="22">
    <source>
        <dbReference type="Proteomes" id="UP001221898"/>
    </source>
</evidence>
<evidence type="ECO:0000256" key="11">
    <source>
        <dbReference type="ARBA" id="ARBA00022989"/>
    </source>
</evidence>
<dbReference type="InterPro" id="IPR000819">
    <property type="entry name" value="Peptidase_M17_C"/>
</dbReference>
<dbReference type="InterPro" id="IPR011356">
    <property type="entry name" value="Leucine_aapep/pepB"/>
</dbReference>
<dbReference type="Gene3D" id="3.40.50.10590">
    <property type="entry name" value="Zn-dependent exopeptidases"/>
    <property type="match status" value="1"/>
</dbReference>
<comment type="similarity">
    <text evidence="2">Belongs to the syntaxin family.</text>
</comment>
<dbReference type="PROSITE" id="PS00631">
    <property type="entry name" value="CYTOSOL_AP"/>
    <property type="match status" value="1"/>
</dbReference>
<dbReference type="GO" id="GO:0000139">
    <property type="term" value="C:Golgi membrane"/>
    <property type="evidence" value="ECO:0007669"/>
    <property type="project" value="UniProtKB-SubCell"/>
</dbReference>
<evidence type="ECO:0000256" key="16">
    <source>
        <dbReference type="ARBA" id="ARBA00064026"/>
    </source>
</evidence>
<accession>A0AAD7SE45</accession>
<dbReference type="InterPro" id="IPR006012">
    <property type="entry name" value="Syntaxin/epimorphin_CS"/>
</dbReference>
<evidence type="ECO:0000256" key="9">
    <source>
        <dbReference type="ARBA" id="ARBA00022801"/>
    </source>
</evidence>
<dbReference type="PANTHER" id="PTHR11963">
    <property type="entry name" value="LEUCINE AMINOPEPTIDASE-RELATED"/>
    <property type="match status" value="1"/>
</dbReference>
<dbReference type="FunFam" id="1.20.58.70:FF:000002">
    <property type="entry name" value="syntaxin-16 isoform X2"/>
    <property type="match status" value="1"/>
</dbReference>
<evidence type="ECO:0000256" key="19">
    <source>
        <dbReference type="SAM" id="Phobius"/>
    </source>
</evidence>
<reference evidence="21" key="1">
    <citation type="journal article" date="2023" name="Science">
        <title>Genome structures resolve the early diversification of teleost fishes.</title>
        <authorList>
            <person name="Parey E."/>
            <person name="Louis A."/>
            <person name="Montfort J."/>
            <person name="Bouchez O."/>
            <person name="Roques C."/>
            <person name="Iampietro C."/>
            <person name="Lluch J."/>
            <person name="Castinel A."/>
            <person name="Donnadieu C."/>
            <person name="Desvignes T."/>
            <person name="Floi Bucao C."/>
            <person name="Jouanno E."/>
            <person name="Wen M."/>
            <person name="Mejri S."/>
            <person name="Dirks R."/>
            <person name="Jansen H."/>
            <person name="Henkel C."/>
            <person name="Chen W.J."/>
            <person name="Zahm M."/>
            <person name="Cabau C."/>
            <person name="Klopp C."/>
            <person name="Thompson A.W."/>
            <person name="Robinson-Rechavi M."/>
            <person name="Braasch I."/>
            <person name="Lecointre G."/>
            <person name="Bobe J."/>
            <person name="Postlethwait J.H."/>
            <person name="Berthelot C."/>
            <person name="Roest Crollius H."/>
            <person name="Guiguen Y."/>
        </authorList>
    </citation>
    <scope>NUCLEOTIDE SEQUENCE</scope>
    <source>
        <strain evidence="21">NC1722</strain>
    </source>
</reference>
<dbReference type="InterPro" id="IPR000727">
    <property type="entry name" value="T_SNARE_dom"/>
</dbReference>
<organism evidence="21 22">
    <name type="scientific">Aldrovandia affinis</name>
    <dbReference type="NCBI Taxonomy" id="143900"/>
    <lineage>
        <taxon>Eukaryota</taxon>
        <taxon>Metazoa</taxon>
        <taxon>Chordata</taxon>
        <taxon>Craniata</taxon>
        <taxon>Vertebrata</taxon>
        <taxon>Euteleostomi</taxon>
        <taxon>Actinopterygii</taxon>
        <taxon>Neopterygii</taxon>
        <taxon>Teleostei</taxon>
        <taxon>Notacanthiformes</taxon>
        <taxon>Halosauridae</taxon>
        <taxon>Aldrovandia</taxon>
    </lineage>
</organism>
<evidence type="ECO:0000256" key="15">
    <source>
        <dbReference type="ARBA" id="ARBA00037772"/>
    </source>
</evidence>
<dbReference type="FunFam" id="3.40.630.10:FF:000035">
    <property type="entry name" value="Probable aminopeptidase NPEPL1"/>
    <property type="match status" value="1"/>
</dbReference>
<keyword evidence="4" id="KW-0031">Aminopeptidase</keyword>
<dbReference type="PROSITE" id="PS50192">
    <property type="entry name" value="T_SNARE"/>
    <property type="match status" value="1"/>
</dbReference>
<keyword evidence="13" id="KW-0175">Coiled coil</keyword>
<evidence type="ECO:0000256" key="7">
    <source>
        <dbReference type="ARBA" id="ARBA00022670"/>
    </source>
</evidence>
<dbReference type="Gene3D" id="1.20.58.70">
    <property type="match status" value="1"/>
</dbReference>
<dbReference type="GO" id="GO:0005484">
    <property type="term" value="F:SNAP receptor activity"/>
    <property type="evidence" value="ECO:0007669"/>
    <property type="project" value="InterPro"/>
</dbReference>
<dbReference type="EMBL" id="JAINUG010000074">
    <property type="protein sequence ID" value="KAJ8400810.1"/>
    <property type="molecule type" value="Genomic_DNA"/>
</dbReference>
<feature type="domain" description="T-SNARE coiled-coil homology" evidence="20">
    <location>
        <begin position="189"/>
        <end position="251"/>
    </location>
</feature>
<evidence type="ECO:0000256" key="1">
    <source>
        <dbReference type="ARBA" id="ARBA00004409"/>
    </source>
</evidence>
<gene>
    <name evidence="21" type="ORF">AAFF_G00391640</name>
</gene>
<keyword evidence="10" id="KW-0653">Protein transport</keyword>
<evidence type="ECO:0000256" key="2">
    <source>
        <dbReference type="ARBA" id="ARBA00009063"/>
    </source>
</evidence>
<sequence length="956" mass="105258">MSKELDELADDRMALVSGISLDPEAAIGVTKRLPPKWVDGVDEIQYDITRIRQKMKELASLHDKHMNRPTLDDSSEEEHAIEITTQEITQMFHRCQRSVTGIQARCGHCTEQEDRLLRNVVSSLAQSLQDLSTSFRHTQSGYLKRMKNREERSKHFFDTSGPLMEEDEDIALYDRGFTDDQLVLVEQNTVMVEEREREIRQIVQSISDLNEIFRDLAGMVVEQGTVLDRIDFNVEQACVKTDDGLKQLQKAEQYQKKNRKMLVILILFVIIVILILVLFGVKFSYHSLSLLLREEAWGLQWKRGGNLERKSTAIFITWKRGCGCEDFEGDERRVARASGLDLDAADQSDPKALTTALTRRFGQRRSSRERLTNRHREGGESWGTVAADVRFYPSFGAAEREDITHSREKRVTGLGERHAARSKYRGPSSFGAKMANVVLEFKASAGDSEPQNRPVLVVGQLSNLQQVTWAQVKGKLQPVISKETWQLALSTLNPNPTDSCPLYLNHAIVAALPSRVSRHNSPSSANFLTRLVRTCLPGGTSRCILVVCERSEVFASACAVSRAFPLFSRRSVSSRRSDKKTLAVEFITVGQDNGPLDLTTLECLSNAADGVRLAARIVDTPCNEMNTDHFLDEIKAVGNELGITPTIIRGEELKQKGFGGIYGVGKAAEHPPALAVLSHTPEGATQTIAWVGKGIVYDTGGLSIKGKTTMPGMKRDCGGAAAILGAFKATIKQGFKDTLHAIFCLAENAVGPTATRPDDIHTLYSGKTVEINNTDAEGRLVLSDGVVYASKDLSADIILDMATLTGAQGISTGKYHAAVMTNNEQWEAACVRAGRSSGDLAHPLVYCPELHFSEFTSAVADMKNSVADRENAQSSCAGLFIGSHLGFDWPGIWVHVDIASPVHAGERATGFGVALLLALFGQASEDPMLNRVSPLGTTDSPSGDQMERDCKRRRLV</sequence>
<dbReference type="CDD" id="cd15845">
    <property type="entry name" value="SNARE_syntaxin16"/>
    <property type="match status" value="1"/>
</dbReference>